<dbReference type="GO" id="GO:0005576">
    <property type="term" value="C:extracellular region"/>
    <property type="evidence" value="ECO:0007669"/>
    <property type="project" value="UniProtKB-SubCell"/>
</dbReference>
<comment type="subcellular location">
    <subcellularLocation>
        <location evidence="1">Secreted</location>
    </subcellularLocation>
</comment>
<dbReference type="OrthoDB" id="1814568at2"/>
<reference evidence="4" key="1">
    <citation type="submission" date="2016-10" db="EMBL/GenBank/DDBJ databases">
        <authorList>
            <person name="Varghese N."/>
            <person name="Submissions S."/>
        </authorList>
    </citation>
    <scope>NUCLEOTIDE SEQUENCE [LARGE SCALE GENOMIC DNA]</scope>
    <source>
        <strain evidence="4">DSM 11005</strain>
    </source>
</reference>
<dbReference type="EMBL" id="FMYW01000005">
    <property type="protein sequence ID" value="SDC32346.1"/>
    <property type="molecule type" value="Genomic_DNA"/>
</dbReference>
<dbReference type="PANTHER" id="PTHR38340">
    <property type="entry name" value="S-LAYER PROTEIN"/>
    <property type="match status" value="1"/>
</dbReference>
<dbReference type="Proteomes" id="UP000198943">
    <property type="component" value="Unassembled WGS sequence"/>
</dbReference>
<evidence type="ECO:0000313" key="4">
    <source>
        <dbReference type="Proteomes" id="UP000198943"/>
    </source>
</evidence>
<dbReference type="PRINTS" id="PR00313">
    <property type="entry name" value="CABNDNGRPT"/>
</dbReference>
<dbReference type="SUPFAM" id="SSF51120">
    <property type="entry name" value="beta-Roll"/>
    <property type="match status" value="15"/>
</dbReference>
<dbReference type="GO" id="GO:0005509">
    <property type="term" value="F:calcium ion binding"/>
    <property type="evidence" value="ECO:0007669"/>
    <property type="project" value="InterPro"/>
</dbReference>
<dbReference type="Gene3D" id="2.150.10.10">
    <property type="entry name" value="Serralysin-like metalloprotease, C-terminal"/>
    <property type="match status" value="9"/>
</dbReference>
<dbReference type="InterPro" id="IPR050557">
    <property type="entry name" value="RTX_toxin/Mannuronan_C5-epim"/>
</dbReference>
<dbReference type="InterPro" id="IPR011049">
    <property type="entry name" value="Serralysin-like_metalloprot_C"/>
</dbReference>
<sequence length="2868" mass="298674">MATVKGTTKVDKFTVNASNVIVVTGKKTSTNKISKNGKNRIYGAAAKDTFTVKSGKLNYIYGDAGNDTITVTSKIGSGNRIYGDDAKDKVSGNDTFNINVGSKNYFYGGKGVDTFNVNGGTTNYIYGGADNDVIVIGKTSTGTAVVKDFSVKSGNKDTVKVTGGAVKSIAVSGKNMIVKGGKSASVTLQNAKSKTFTVTDSLGTYTVSGANVKLALGKNVKGTVTAASFITTVDGRSDANAITINGNAKNNTIYGGAGNNVLNGGAGNDTLSGGAGKDTFVYANGQGKDTISDYVAGQDTLQISSGSISKAALANSNKDLVFTVGSGSITLKNAAAKAISLKDSRGNYTASNTAITLASNFTGTMDATKYLASVKTIDGRNATKAVNITGNAQNNTIYAGKSGGTINGDAGNDTLYGGAGKDTFVYANGNDTIYDYSGSDTIKLVSTTLAGSSVSGEDTNLHLANGGIITVKNAKNTDVFVIDSNGKELTINNSNSTEGDSTAYGSDGADTFVYTPGNGNTIINSYTEGEDTLQITEGTVTKAEFVNGNVVLSIGNDGGTVTLEGAAGKDIAIHDDNGSYVLSEEKIDLGSDYTGNIDANAYPDSITTIDGRNAEGTVNITGNAQANTIYAGKAGGTLTGGAGNDTLYGGAGSDTFVYSAGDGNDTIKDYTEGQDTLRVTGGAVSNVGITNGNMILTVGSGNVKLEGSSGKTVAIQDDQGSYTVSATAIKLGDDFAGTVDSSAFPSTVETIDGRAAEGVVNITGNAQANTIYAGKAGGTIYGGAGNDTLIGGAGNDTFVYASGNDNDVIKNYEEGQDTVEISSGSISNTTLSGTNVVFTIGNGSVTVENGSGKTISMKDSRGSYMVSGTAISLGKDFIGEMDANAYLTTVTTIDGRNAVGTVNITGNVKDNIIYAGKAGGIIDGGAGNDTLNGGIGDDYLYGGTGNDTFVYAPGNGNDVIKDYEAGQDTVEISSGSISKTTASDANIVFTIGSGSVTVENGYGKTIRLKNTEGSFTVSNTEVKLDSDFRNFMDIRKYLSTITTVDGRSANQAISIYGNAQDNTIYSGMAGGVLNGDAGNDTLVGGAGKDTFVYASGNGHDIIQDYVSLDTISITSGSISNTTLSGTNVVFTIGNGSVTVENGSGKIIRMKDSRGSYRASGTAITLDKDFIGEMDANAYLTTVTTIDGRNAEGTVNITGNAQDNIIYAGKIGGIIDGGAGNDTLYSGVGNDTLTGGLGNDTFVCVNGEGDDRIKDYTEGQDTLKITNGSISKATLSGTNVVFTVGNGSVTVENGYGKEISLVSNQGSYTMSNTEMKLGTDFSGNIFPDEYLETVTTIDGRSTYKPINYRGNAQDNIIYAGKYGCLIEGGEGNDTLYGGEGNDTLYGGTGNDTFVYALGGGNDVIKDYEENRDTIEISGGSISKTTVSGKNIIFTVGKGSVRLENAFFGYSKIISLMDNRGSYVITDTNILLRSNFGGTIDSDTFFSTVKVINGEYSTKVVNINGNAQDNIIYASKAGGTIDGGVGNDTLYGNTGNDVLIGGDGSDTFVYANGGGNDTIADYVAGKDTVYISGGMISKTVLSGENIEFTVGSGRITLEKAYDATISLQSFRGSYTVSGTMIKLGADFTGDMDANAYLETITTIDGRSATKSVNIIGNDQDNIIFSGKSGGTINGGIGNDTLSGGAGKDIFVYANGDGDDIIKNYIKGQDSLELSNGSISNTTLSGANVVFAIGTGSVTIENGSGKTISIKDSRGSYTVSDTDIELGSDFSGTLDACTYLTTVTMIDARNAEDIVNITGNSQDNIIHSGKSGGIFDGGSGNDTLYGSVGSDMLIGGTGKDQLHGLSGNDTLIGGDGDDILYGDYGNDTLTGGAGDDIFVYRIGDGDDIIKDYTEKQDILGLTNGSISNTILSGNDIVFMIGTGSITIENGSNKTVEVLDSRGTYKVSSTAITLVPGFTGDMDANAYLETVTTIDCRGSFKAINIVGNTQDNIIYAGNVGSTVDAGAGNDTLYGGTGNDTLNGGAGNDTFVYANGGSDDIIKDYAEGQDTLEISSGSISNTMVSDADVVFTVGSGSITIENVLNNVVSIKDNRGSYTVSDTRIELGSDFSGTLDAGAYLSTVTTIDGRNAEGIVNITGNTQNNVIYAGKAGGILNSISGNDILIGGIGNDTLIANGTNNILRGGVGTDQYEINWTAGSNTIIDNTDVSDTDKGTDILYLNGAEGEDYFIFSYDDINNALTLTAIDGGVITINGWKENPLSEIYFDNIQNNLDTATVNALLEPDDTIEPKTIVITEAKVYRAKPNFAETFVINSDHGQNKIVIWCADNNDTIDLSSYAGNQYKLNLVKNEQHLELEVISRDTSEIVNDIVLHDYFNSSNDSNLKNIIFTASGTNSLTPRPMSLLVSNDTALIGSDGDDFALVNSMNKIVDTGSGDDVIIISGGYRQTISAGTGNDVITINGGNRQTISAGTGNDVITINGGNGQTISGSSNGTNNFTINGGTDITVKGGSSTNYFTVNAGSNVTLIGGAGGDHYNINWPIGTHDNTQMVSHTITIKLDSQSNITEQLIIYNANRDDFDIIRDDNYYTNNGIRIQEKSNGNTPSDYILLSDWSNNPINLIQFYNNDTLQTFRSEDIDNIVKGRNVIVPVTVHVKNDSIYNGTSKDDTFRVNNFTGSLAVLRGAQGADKYYVNLPFGTHDENQIEARTILIDDIFTTKNDKLIFANANSTDFDAYKVRISDEYLEDYVYLVLKTKNTTNNFVDNIIVASQAIDSNNYSMTIDFKDREYSYYSLLNSALDRSNGKKYTVAEVSALRTIPDTSLNMSQSSSVANDVSLAKSALLSFNNDSFVGTSSNVFSSSIYNQENPSIFVSGNI</sequence>
<evidence type="ECO:0000313" key="3">
    <source>
        <dbReference type="EMBL" id="SDC32346.1"/>
    </source>
</evidence>
<gene>
    <name evidence="3" type="ORF">SAMN04487864_1056</name>
</gene>
<evidence type="ECO:0000256" key="2">
    <source>
        <dbReference type="ARBA" id="ARBA00022525"/>
    </source>
</evidence>
<keyword evidence="2" id="KW-0964">Secreted</keyword>
<dbReference type="InterPro" id="IPR018511">
    <property type="entry name" value="Hemolysin-typ_Ca-bd_CS"/>
</dbReference>
<protein>
    <submittedName>
        <fullName evidence="3">Hemolysin-type calcium-binding repeat-containing protein</fullName>
    </submittedName>
</protein>
<accession>A0A1G6KPS4</accession>
<proteinExistence type="predicted"/>
<dbReference type="Pfam" id="PF00353">
    <property type="entry name" value="HemolysinCabind"/>
    <property type="match status" value="15"/>
</dbReference>
<dbReference type="Gene3D" id="2.160.20.160">
    <property type="match status" value="2"/>
</dbReference>
<dbReference type="RefSeq" id="WP_093729949.1">
    <property type="nucleotide sequence ID" value="NZ_FMYW01000005.1"/>
</dbReference>
<evidence type="ECO:0000256" key="1">
    <source>
        <dbReference type="ARBA" id="ARBA00004613"/>
    </source>
</evidence>
<name>A0A1G6KPS4_9FIRM</name>
<dbReference type="InterPro" id="IPR001343">
    <property type="entry name" value="Hemolysn_Ca-bd"/>
</dbReference>
<keyword evidence="4" id="KW-1185">Reference proteome</keyword>
<dbReference type="PANTHER" id="PTHR38340:SF1">
    <property type="entry name" value="S-LAYER PROTEIN"/>
    <property type="match status" value="1"/>
</dbReference>
<organism evidence="3 4">
    <name type="scientific">Succiniclasticum ruminis</name>
    <dbReference type="NCBI Taxonomy" id="40841"/>
    <lineage>
        <taxon>Bacteria</taxon>
        <taxon>Bacillati</taxon>
        <taxon>Bacillota</taxon>
        <taxon>Negativicutes</taxon>
        <taxon>Acidaminococcales</taxon>
        <taxon>Acidaminococcaceae</taxon>
        <taxon>Succiniclasticum</taxon>
    </lineage>
</organism>
<dbReference type="PROSITE" id="PS00330">
    <property type="entry name" value="HEMOLYSIN_CALCIUM"/>
    <property type="match status" value="7"/>
</dbReference>